<comment type="catalytic activity">
    <reaction evidence="1 8">
        <text>a myo-inositol phosphate + H2O = myo-inositol + phosphate</text>
        <dbReference type="Rhea" id="RHEA:24056"/>
        <dbReference type="ChEBI" id="CHEBI:15377"/>
        <dbReference type="ChEBI" id="CHEBI:17268"/>
        <dbReference type="ChEBI" id="CHEBI:43474"/>
        <dbReference type="ChEBI" id="CHEBI:84139"/>
        <dbReference type="EC" id="3.1.3.25"/>
    </reaction>
</comment>
<evidence type="ECO:0000313" key="10">
    <source>
        <dbReference type="Proteomes" id="UP000199513"/>
    </source>
</evidence>
<dbReference type="PANTHER" id="PTHR20854:SF4">
    <property type="entry name" value="INOSITOL-1-MONOPHOSPHATASE-RELATED"/>
    <property type="match status" value="1"/>
</dbReference>
<dbReference type="InterPro" id="IPR000760">
    <property type="entry name" value="Inositol_monophosphatase-like"/>
</dbReference>
<dbReference type="EC" id="3.1.3.25" evidence="8"/>
<gene>
    <name evidence="9" type="ORF">SAMN04488541_102191</name>
</gene>
<dbReference type="OrthoDB" id="9772456at2"/>
<evidence type="ECO:0000256" key="5">
    <source>
        <dbReference type="ARBA" id="ARBA00022801"/>
    </source>
</evidence>
<evidence type="ECO:0000256" key="1">
    <source>
        <dbReference type="ARBA" id="ARBA00001033"/>
    </source>
</evidence>
<evidence type="ECO:0000256" key="2">
    <source>
        <dbReference type="ARBA" id="ARBA00001946"/>
    </source>
</evidence>
<dbReference type="GO" id="GO:0046872">
    <property type="term" value="F:metal ion binding"/>
    <property type="evidence" value="ECO:0007669"/>
    <property type="project" value="UniProtKB-KW"/>
</dbReference>
<dbReference type="PANTHER" id="PTHR20854">
    <property type="entry name" value="INOSITOL MONOPHOSPHATASE"/>
    <property type="match status" value="1"/>
</dbReference>
<dbReference type="SUPFAM" id="SSF56655">
    <property type="entry name" value="Carbohydrate phosphatase"/>
    <property type="match status" value="1"/>
</dbReference>
<evidence type="ECO:0000256" key="8">
    <source>
        <dbReference type="RuleBase" id="RU364068"/>
    </source>
</evidence>
<dbReference type="GO" id="GO:0006020">
    <property type="term" value="P:inositol metabolic process"/>
    <property type="evidence" value="ECO:0007669"/>
    <property type="project" value="TreeGrafter"/>
</dbReference>
<dbReference type="EMBL" id="FONY01000021">
    <property type="protein sequence ID" value="SFF24399.1"/>
    <property type="molecule type" value="Genomic_DNA"/>
</dbReference>
<feature type="binding site" evidence="7">
    <location>
        <position position="70"/>
    </location>
    <ligand>
        <name>Mg(2+)</name>
        <dbReference type="ChEBI" id="CHEBI:18420"/>
        <label>1</label>
        <note>catalytic</note>
    </ligand>
</feature>
<dbReference type="PROSITE" id="PS00629">
    <property type="entry name" value="IMP_1"/>
    <property type="match status" value="1"/>
</dbReference>
<comment type="cofactor">
    <cofactor evidence="2 7 8">
        <name>Mg(2+)</name>
        <dbReference type="ChEBI" id="CHEBI:18420"/>
    </cofactor>
</comment>
<protein>
    <recommendedName>
        <fullName evidence="8">Inositol-1-monophosphatase</fullName>
        <ecNumber evidence="8">3.1.3.25</ecNumber>
    </recommendedName>
</protein>
<dbReference type="Pfam" id="PF00459">
    <property type="entry name" value="Inositol_P"/>
    <property type="match status" value="1"/>
</dbReference>
<dbReference type="PRINTS" id="PR00377">
    <property type="entry name" value="IMPHPHTASES"/>
</dbReference>
<dbReference type="GO" id="GO:0007165">
    <property type="term" value="P:signal transduction"/>
    <property type="evidence" value="ECO:0007669"/>
    <property type="project" value="TreeGrafter"/>
</dbReference>
<keyword evidence="5 8" id="KW-0378">Hydrolase</keyword>
<keyword evidence="6 7" id="KW-0460">Magnesium</keyword>
<evidence type="ECO:0000256" key="7">
    <source>
        <dbReference type="PIRSR" id="PIRSR600760-2"/>
    </source>
</evidence>
<dbReference type="Gene3D" id="3.30.540.10">
    <property type="entry name" value="Fructose-1,6-Bisphosphatase, subunit A, domain 1"/>
    <property type="match status" value="1"/>
</dbReference>
<dbReference type="GO" id="GO:0008934">
    <property type="term" value="F:inositol monophosphate 1-phosphatase activity"/>
    <property type="evidence" value="ECO:0007669"/>
    <property type="project" value="InterPro"/>
</dbReference>
<dbReference type="Proteomes" id="UP000199513">
    <property type="component" value="Unassembled WGS sequence"/>
</dbReference>
<organism evidence="9 10">
    <name type="scientific">Thermoflexibacter ruber</name>
    <dbReference type="NCBI Taxonomy" id="1003"/>
    <lineage>
        <taxon>Bacteria</taxon>
        <taxon>Pseudomonadati</taxon>
        <taxon>Bacteroidota</taxon>
        <taxon>Cytophagia</taxon>
        <taxon>Cytophagales</taxon>
        <taxon>Thermoflexibacteraceae</taxon>
        <taxon>Thermoflexibacter</taxon>
    </lineage>
</organism>
<feature type="binding site" evidence="7">
    <location>
        <position position="86"/>
    </location>
    <ligand>
        <name>Mg(2+)</name>
        <dbReference type="ChEBI" id="CHEBI:18420"/>
        <label>1</label>
        <note>catalytic</note>
    </ligand>
</feature>
<dbReference type="Gene3D" id="3.40.190.80">
    <property type="match status" value="1"/>
</dbReference>
<comment type="similarity">
    <text evidence="3 8">Belongs to the inositol monophosphatase superfamily.</text>
</comment>
<dbReference type="GO" id="GO:0046854">
    <property type="term" value="P:phosphatidylinositol phosphate biosynthetic process"/>
    <property type="evidence" value="ECO:0007669"/>
    <property type="project" value="InterPro"/>
</dbReference>
<dbReference type="InterPro" id="IPR020583">
    <property type="entry name" value="Inositol_monoP_metal-BS"/>
</dbReference>
<keyword evidence="10" id="KW-1185">Reference proteome</keyword>
<dbReference type="InterPro" id="IPR033942">
    <property type="entry name" value="IMPase"/>
</dbReference>
<evidence type="ECO:0000313" key="9">
    <source>
        <dbReference type="EMBL" id="SFF24399.1"/>
    </source>
</evidence>
<accession>A0A1I2H4T5</accession>
<dbReference type="InterPro" id="IPR020550">
    <property type="entry name" value="Inositol_monophosphatase_CS"/>
</dbReference>
<sequence>MNLLNLQQQVIAISQEVGDFIRKEALSFIKTHHTEFKGKNNLVSYVDKEAEKMLVEQLSKLIPEAGFIAEEGTGERKIDGLNWVIDPLDGTTNFIHGLPIYSISIALIDEQEDILLGIVHEVNHKECFYAIKGGGAWLDGERIFVSETSVLSESLIATGFPYYHEDLKGYLNLLYEFLTKSHGFRRIGSAAVDLAYVACGRFEAFYEQNLNPWDVAAGALLVMEAGGKVSDFKNGSNFIFGKQILATGKIHEEMLEVISDYHKQK</sequence>
<proteinExistence type="inferred from homology"/>
<dbReference type="AlphaFoldDB" id="A0A1I2H4T5"/>
<feature type="binding site" evidence="7">
    <location>
        <position position="214"/>
    </location>
    <ligand>
        <name>Mg(2+)</name>
        <dbReference type="ChEBI" id="CHEBI:18420"/>
        <label>1</label>
        <note>catalytic</note>
    </ligand>
</feature>
<dbReference type="CDD" id="cd01639">
    <property type="entry name" value="IMPase"/>
    <property type="match status" value="1"/>
</dbReference>
<evidence type="ECO:0000256" key="4">
    <source>
        <dbReference type="ARBA" id="ARBA00022723"/>
    </source>
</evidence>
<feature type="binding site" evidence="7">
    <location>
        <position position="89"/>
    </location>
    <ligand>
        <name>Mg(2+)</name>
        <dbReference type="ChEBI" id="CHEBI:18420"/>
        <label>1</label>
        <note>catalytic</note>
    </ligand>
</feature>
<dbReference type="STRING" id="1003.SAMN04488541_102191"/>
<feature type="binding site" evidence="7">
    <location>
        <position position="88"/>
    </location>
    <ligand>
        <name>Mg(2+)</name>
        <dbReference type="ChEBI" id="CHEBI:18420"/>
        <label>1</label>
        <note>catalytic</note>
    </ligand>
</feature>
<reference evidence="9 10" key="1">
    <citation type="submission" date="2016-10" db="EMBL/GenBank/DDBJ databases">
        <authorList>
            <person name="de Groot N.N."/>
        </authorList>
    </citation>
    <scope>NUCLEOTIDE SEQUENCE [LARGE SCALE GENOMIC DNA]</scope>
    <source>
        <strain>GEY</strain>
        <strain evidence="10">DSM 9560</strain>
    </source>
</reference>
<keyword evidence="4 7" id="KW-0479">Metal-binding</keyword>
<dbReference type="RefSeq" id="WP_091545947.1">
    <property type="nucleotide sequence ID" value="NZ_FONY01000021.1"/>
</dbReference>
<dbReference type="PROSITE" id="PS00630">
    <property type="entry name" value="IMP_2"/>
    <property type="match status" value="1"/>
</dbReference>
<evidence type="ECO:0000256" key="6">
    <source>
        <dbReference type="ARBA" id="ARBA00022842"/>
    </source>
</evidence>
<evidence type="ECO:0000256" key="3">
    <source>
        <dbReference type="ARBA" id="ARBA00009759"/>
    </source>
</evidence>
<name>A0A1I2H4T5_9BACT</name>